<accession>A0A6A5GGY0</accession>
<name>A0A6A5GGY0_CAERE</name>
<dbReference type="RefSeq" id="XP_053582843.1">
    <property type="nucleotide sequence ID" value="XM_053733930.1"/>
</dbReference>
<evidence type="ECO:0000256" key="1">
    <source>
        <dbReference type="SAM" id="SignalP"/>
    </source>
</evidence>
<reference evidence="2 3" key="1">
    <citation type="submission" date="2019-12" db="EMBL/GenBank/DDBJ databases">
        <title>Chromosome-level assembly of the Caenorhabditis remanei genome.</title>
        <authorList>
            <person name="Teterina A.A."/>
            <person name="Willis J.H."/>
            <person name="Phillips P.C."/>
        </authorList>
    </citation>
    <scope>NUCLEOTIDE SEQUENCE [LARGE SCALE GENOMIC DNA]</scope>
    <source>
        <strain evidence="2 3">PX506</strain>
        <tissue evidence="2">Whole organism</tissue>
    </source>
</reference>
<evidence type="ECO:0000313" key="2">
    <source>
        <dbReference type="EMBL" id="KAF1754430.1"/>
    </source>
</evidence>
<feature type="signal peptide" evidence="1">
    <location>
        <begin position="1"/>
        <end position="19"/>
    </location>
</feature>
<sequence>MRLVFKLFPYFLFLVLVDSYITDLRYPAVCLDKIAKPCESEIKKKKVVLKKMFNSTKYHLISFRSKFPPLSGIFKNYTEQCQNVMKCASGLECFKGRSDRDVFKASCDDVGARIYEFDKDCLVYFLREIYDGRHNCTPGIIVKCMENVCLLSQNYWSNRTTESSDTTQMLFTNLTKVFMHRPRLLGYKCMENARFSKFYSDYVDCVRHGNDGNCLMSVIMKMCRKEILADFVDFEVHMGSEKEMCDTGKND</sequence>
<organism evidence="2 3">
    <name type="scientific">Caenorhabditis remanei</name>
    <name type="common">Caenorhabditis vulgaris</name>
    <dbReference type="NCBI Taxonomy" id="31234"/>
    <lineage>
        <taxon>Eukaryota</taxon>
        <taxon>Metazoa</taxon>
        <taxon>Ecdysozoa</taxon>
        <taxon>Nematoda</taxon>
        <taxon>Chromadorea</taxon>
        <taxon>Rhabditida</taxon>
        <taxon>Rhabditina</taxon>
        <taxon>Rhabditomorpha</taxon>
        <taxon>Rhabditoidea</taxon>
        <taxon>Rhabditidae</taxon>
        <taxon>Peloderinae</taxon>
        <taxon>Caenorhabditis</taxon>
    </lineage>
</organism>
<dbReference type="EMBL" id="WUAV01000005">
    <property type="protein sequence ID" value="KAF1754430.1"/>
    <property type="molecule type" value="Genomic_DNA"/>
</dbReference>
<dbReference type="AlphaFoldDB" id="A0A6A5GGY0"/>
<dbReference type="CTD" id="78777055"/>
<keyword evidence="1" id="KW-0732">Signal</keyword>
<protein>
    <recommendedName>
        <fullName evidence="4">DUF19 domain-containing protein</fullName>
    </recommendedName>
</protein>
<dbReference type="Proteomes" id="UP000483820">
    <property type="component" value="Chromosome V"/>
</dbReference>
<evidence type="ECO:0008006" key="4">
    <source>
        <dbReference type="Google" id="ProtNLM"/>
    </source>
</evidence>
<proteinExistence type="predicted"/>
<evidence type="ECO:0000313" key="3">
    <source>
        <dbReference type="Proteomes" id="UP000483820"/>
    </source>
</evidence>
<dbReference type="KEGG" id="crq:GCK72_020991"/>
<dbReference type="GeneID" id="78777055"/>
<comment type="caution">
    <text evidence="2">The sequence shown here is derived from an EMBL/GenBank/DDBJ whole genome shotgun (WGS) entry which is preliminary data.</text>
</comment>
<feature type="chain" id="PRO_5025432647" description="DUF19 domain-containing protein" evidence="1">
    <location>
        <begin position="20"/>
        <end position="251"/>
    </location>
</feature>
<gene>
    <name evidence="2" type="ORF">GCK72_020991</name>
</gene>